<keyword evidence="2" id="KW-1185">Reference proteome</keyword>
<sequence length="127" mass="14312">MSMTLQEELQAKADEFFVGSYVRHILICADQTEPKCAPKEASIESWNYLKKRLKDLRLSMVRGGVYRTKANCLRVCVGGPIAVVYPEGVWYHSCTPAVLERIIQEHLIGGEVVEEFVFARNPLPAEA</sequence>
<dbReference type="Proteomes" id="UP000050509">
    <property type="component" value="Unassembled WGS sequence"/>
</dbReference>
<protein>
    <submittedName>
        <fullName evidence="1">Ferredoxin</fullName>
    </submittedName>
</protein>
<comment type="caution">
    <text evidence="1">The sequence shown here is derived from an EMBL/GenBank/DDBJ whole genome shotgun (WGS) entry which is preliminary data.</text>
</comment>
<dbReference type="PATRIC" id="fig|186479.3.peg.7297"/>
<evidence type="ECO:0000313" key="2">
    <source>
        <dbReference type="Proteomes" id="UP000050509"/>
    </source>
</evidence>
<dbReference type="AlphaFoldDB" id="A0A0P9DI44"/>
<name>A0A0P9DI44_9CHLR</name>
<dbReference type="SUPFAM" id="SSF52833">
    <property type="entry name" value="Thioredoxin-like"/>
    <property type="match status" value="1"/>
</dbReference>
<organism evidence="1 2">
    <name type="scientific">Kouleothrix aurantiaca</name>
    <dbReference type="NCBI Taxonomy" id="186479"/>
    <lineage>
        <taxon>Bacteria</taxon>
        <taxon>Bacillati</taxon>
        <taxon>Chloroflexota</taxon>
        <taxon>Chloroflexia</taxon>
        <taxon>Chloroflexales</taxon>
        <taxon>Roseiflexineae</taxon>
        <taxon>Roseiflexaceae</taxon>
        <taxon>Kouleothrix</taxon>
    </lineage>
</organism>
<proteinExistence type="predicted"/>
<dbReference type="CDD" id="cd02980">
    <property type="entry name" value="TRX_Fd_family"/>
    <property type="match status" value="1"/>
</dbReference>
<evidence type="ECO:0000313" key="1">
    <source>
        <dbReference type="EMBL" id="KPV53071.1"/>
    </source>
</evidence>
<dbReference type="Gene3D" id="3.40.30.10">
    <property type="entry name" value="Glutaredoxin"/>
    <property type="match status" value="1"/>
</dbReference>
<dbReference type="InterPro" id="IPR036249">
    <property type="entry name" value="Thioredoxin-like_sf"/>
</dbReference>
<gene>
    <name evidence="1" type="ORF">SE17_11790</name>
</gene>
<accession>A0A0P9DI44</accession>
<reference evidence="1 2" key="1">
    <citation type="submission" date="2015-09" db="EMBL/GenBank/DDBJ databases">
        <title>Draft genome sequence of Kouleothrix aurantiaca JCM 19913.</title>
        <authorList>
            <person name="Hemp J."/>
        </authorList>
    </citation>
    <scope>NUCLEOTIDE SEQUENCE [LARGE SCALE GENOMIC DNA]</scope>
    <source>
        <strain evidence="1 2">COM-B</strain>
    </source>
</reference>
<dbReference type="EMBL" id="LJCR01000351">
    <property type="protein sequence ID" value="KPV53071.1"/>
    <property type="molecule type" value="Genomic_DNA"/>
</dbReference>